<dbReference type="AlphaFoldDB" id="A0AAJ6B1L5"/>
<reference evidence="2" key="1">
    <citation type="submission" date="2023-03" db="EMBL/GenBank/DDBJ databases">
        <title>Andean soil-derived lignocellulolytic bacterial consortium as a source of novel taxa and putative plastic-active enzymes.</title>
        <authorList>
            <person name="Diaz-Garcia L."/>
            <person name="Chuvochina M."/>
            <person name="Feuerriegel G."/>
            <person name="Bunk B."/>
            <person name="Sproer C."/>
            <person name="Streit W.R."/>
            <person name="Rodriguez L.M."/>
            <person name="Overmann J."/>
            <person name="Jimenez D.J."/>
        </authorList>
    </citation>
    <scope>NUCLEOTIDE SEQUENCE</scope>
    <source>
        <strain evidence="2">MAG 4610</strain>
    </source>
</reference>
<feature type="transmembrane region" description="Helical" evidence="1">
    <location>
        <begin position="274"/>
        <end position="303"/>
    </location>
</feature>
<keyword evidence="1" id="KW-0472">Membrane</keyword>
<gene>
    <name evidence="2" type="ORF">P0Y48_07680</name>
</gene>
<evidence type="ECO:0000313" key="3">
    <source>
        <dbReference type="Proteomes" id="UP001213972"/>
    </source>
</evidence>
<dbReference type="EMBL" id="CP119321">
    <property type="protein sequence ID" value="WEK12363.1"/>
    <property type="molecule type" value="Genomic_DNA"/>
</dbReference>
<evidence type="ECO:0008006" key="4">
    <source>
        <dbReference type="Google" id="ProtNLM"/>
    </source>
</evidence>
<accession>A0AAJ6B1L5</accession>
<dbReference type="Proteomes" id="UP001213972">
    <property type="component" value="Chromosome"/>
</dbReference>
<sequence>MFRRALAVVLIVVGVVLTPVATIAAWARVALVDTDRFVAVLSPLAADPAVQELLVDRSTTAIAARLDAETLLGDLFAGLDDLDLPPRARAALPLLRGAAAQSVETLIERTVTNLVTSDRFADTWTVALRATHTAALVVLTRDPGDALGVSDDGGLQLHVDAVVAAARQRLIDEGVVAAALLPAVPLTVTLGSAETLLTARAVYAAAVTVGAWMPWAVAVLLAAGVLLSRRRGRALAWTAGAVAVVAALALVSLAVGRGVFTDAAGDAGVAAGSIYDAVVASLATTFGVLALVGAASAAATLLLRRLRAGGHGLAAESARVDVSRAEAARTD</sequence>
<name>A0AAJ6B1L5_9MICO</name>
<evidence type="ECO:0000313" key="2">
    <source>
        <dbReference type="EMBL" id="WEK12363.1"/>
    </source>
</evidence>
<keyword evidence="1" id="KW-1133">Transmembrane helix</keyword>
<organism evidence="2 3">
    <name type="scientific">Candidatus Microbacterium phytovorans</name>
    <dbReference type="NCBI Taxonomy" id="3121374"/>
    <lineage>
        <taxon>Bacteria</taxon>
        <taxon>Bacillati</taxon>
        <taxon>Actinomycetota</taxon>
        <taxon>Actinomycetes</taxon>
        <taxon>Micrococcales</taxon>
        <taxon>Microbacteriaceae</taxon>
        <taxon>Microbacterium</taxon>
    </lineage>
</organism>
<feature type="transmembrane region" description="Helical" evidence="1">
    <location>
        <begin position="234"/>
        <end position="254"/>
    </location>
</feature>
<evidence type="ECO:0000256" key="1">
    <source>
        <dbReference type="SAM" id="Phobius"/>
    </source>
</evidence>
<feature type="transmembrane region" description="Helical" evidence="1">
    <location>
        <begin position="202"/>
        <end position="227"/>
    </location>
</feature>
<proteinExistence type="predicted"/>
<keyword evidence="1" id="KW-0812">Transmembrane</keyword>
<protein>
    <recommendedName>
        <fullName evidence="4">Integral membrane protein</fullName>
    </recommendedName>
</protein>